<organism evidence="3 4">
    <name type="scientific">Suillus luteus UH-Slu-Lm8-n1</name>
    <dbReference type="NCBI Taxonomy" id="930992"/>
    <lineage>
        <taxon>Eukaryota</taxon>
        <taxon>Fungi</taxon>
        <taxon>Dikarya</taxon>
        <taxon>Basidiomycota</taxon>
        <taxon>Agaricomycotina</taxon>
        <taxon>Agaricomycetes</taxon>
        <taxon>Agaricomycetidae</taxon>
        <taxon>Boletales</taxon>
        <taxon>Suillineae</taxon>
        <taxon>Suillaceae</taxon>
        <taxon>Suillus</taxon>
    </lineage>
</organism>
<feature type="region of interest" description="Disordered" evidence="2">
    <location>
        <begin position="1"/>
        <end position="83"/>
    </location>
</feature>
<dbReference type="EMBL" id="KN835472">
    <property type="protein sequence ID" value="KIK37149.1"/>
    <property type="molecule type" value="Genomic_DNA"/>
</dbReference>
<dbReference type="InParanoid" id="A0A0D0AG85"/>
<feature type="coiled-coil region" evidence="1">
    <location>
        <begin position="555"/>
        <end position="589"/>
    </location>
</feature>
<gene>
    <name evidence="3" type="ORF">CY34DRAFT_15898</name>
</gene>
<name>A0A0D0AG85_9AGAM</name>
<sequence>MACKAKNTHSSGQSVGFTGAVSGSGDTGDSAQLVVDASNESDAAKTQSRVRAKGKRKAHAEDLDPKDKPSQLPGAHPSNMPSQISFGAPVTHKTVKDLAPTFLQDAKLELSEPSFIRWFIATFPSYRCSECIGKAVPCKYPPVAVGTQRNFKCTPCRDERGGMCSWLPDLREAYQLDVGEAQVLASSKEADDPQGTLSSCYQTLLADPAGRRSDNKQRERPHRRRGSKVNSTQLDLLQQPSAQCAPAQSFLLALQPKPQKRVKLIVSLPSQQPPPPQIQAPSPPPPVTQGSPTPASVQISPGGPWLPPTMPDRASLPPPPPPCSPSAAASVHISLGCLPPLPASPPAFSGPCQTLPSPATPTMVPVIFLPPSTSPTTIATSETHSNASQDYEDALVDPWHAAPQRHPVNDIPDAVTRNFNTGTGVAFPDADLRPPSCNVAGLKSDMATLLDGLATLATEDPPAHPGFSDRGEAKSYLLNMLQYSLQTSDLFRSIVGEKESRHIAVTGSLEDRIRLLTLENGQLRQGVAAKCLERRICLLEVENDQLRGRLLRRDQELEERVVKGLEQKMRQLEVEAERLQGKLAQREQVFATVNARMQLADCTLRLILKQDLPVPGDTQIPGLIADTDLKDLVSIIRAHLGDI</sequence>
<feature type="compositionally biased region" description="Polar residues" evidence="2">
    <location>
        <begin position="38"/>
        <end position="47"/>
    </location>
</feature>
<feature type="compositionally biased region" description="Basic residues" evidence="2">
    <location>
        <begin position="48"/>
        <end position="58"/>
    </location>
</feature>
<evidence type="ECO:0000313" key="3">
    <source>
        <dbReference type="EMBL" id="KIK37149.1"/>
    </source>
</evidence>
<feature type="region of interest" description="Disordered" evidence="2">
    <location>
        <begin position="203"/>
        <end position="240"/>
    </location>
</feature>
<evidence type="ECO:0000256" key="1">
    <source>
        <dbReference type="SAM" id="Coils"/>
    </source>
</evidence>
<dbReference type="HOGENOM" id="CLU_425894_0_0_1"/>
<evidence type="ECO:0000313" key="4">
    <source>
        <dbReference type="Proteomes" id="UP000054485"/>
    </source>
</evidence>
<reference evidence="4" key="2">
    <citation type="submission" date="2015-01" db="EMBL/GenBank/DDBJ databases">
        <title>Evolutionary Origins and Diversification of the Mycorrhizal Mutualists.</title>
        <authorList>
            <consortium name="DOE Joint Genome Institute"/>
            <consortium name="Mycorrhizal Genomics Consortium"/>
            <person name="Kohler A."/>
            <person name="Kuo A."/>
            <person name="Nagy L.G."/>
            <person name="Floudas D."/>
            <person name="Copeland A."/>
            <person name="Barry K.W."/>
            <person name="Cichocki N."/>
            <person name="Veneault-Fourrey C."/>
            <person name="LaButti K."/>
            <person name="Lindquist E.A."/>
            <person name="Lipzen A."/>
            <person name="Lundell T."/>
            <person name="Morin E."/>
            <person name="Murat C."/>
            <person name="Riley R."/>
            <person name="Ohm R."/>
            <person name="Sun H."/>
            <person name="Tunlid A."/>
            <person name="Henrissat B."/>
            <person name="Grigoriev I.V."/>
            <person name="Hibbett D.S."/>
            <person name="Martin F."/>
        </authorList>
    </citation>
    <scope>NUCLEOTIDE SEQUENCE [LARGE SCALE GENOMIC DNA]</scope>
    <source>
        <strain evidence="4">UH-Slu-Lm8-n1</strain>
    </source>
</reference>
<keyword evidence="1" id="KW-0175">Coiled coil</keyword>
<feature type="compositionally biased region" description="Pro residues" evidence="2">
    <location>
        <begin position="304"/>
        <end position="324"/>
    </location>
</feature>
<feature type="compositionally biased region" description="Basic and acidic residues" evidence="2">
    <location>
        <begin position="59"/>
        <end position="69"/>
    </location>
</feature>
<feature type="compositionally biased region" description="Basic and acidic residues" evidence="2">
    <location>
        <begin position="209"/>
        <end position="218"/>
    </location>
</feature>
<accession>A0A0D0AG85</accession>
<dbReference type="Proteomes" id="UP000054485">
    <property type="component" value="Unassembled WGS sequence"/>
</dbReference>
<evidence type="ECO:0000256" key="2">
    <source>
        <dbReference type="SAM" id="MobiDB-lite"/>
    </source>
</evidence>
<dbReference type="AlphaFoldDB" id="A0A0D0AG85"/>
<dbReference type="OrthoDB" id="2681633at2759"/>
<feature type="region of interest" description="Disordered" evidence="2">
    <location>
        <begin position="269"/>
        <end position="327"/>
    </location>
</feature>
<keyword evidence="4" id="KW-1185">Reference proteome</keyword>
<reference evidence="3 4" key="1">
    <citation type="submission" date="2014-04" db="EMBL/GenBank/DDBJ databases">
        <authorList>
            <consortium name="DOE Joint Genome Institute"/>
            <person name="Kuo A."/>
            <person name="Ruytinx J."/>
            <person name="Rineau F."/>
            <person name="Colpaert J."/>
            <person name="Kohler A."/>
            <person name="Nagy L.G."/>
            <person name="Floudas D."/>
            <person name="Copeland A."/>
            <person name="Barry K.W."/>
            <person name="Cichocki N."/>
            <person name="Veneault-Fourrey C."/>
            <person name="LaButti K."/>
            <person name="Lindquist E.A."/>
            <person name="Lipzen A."/>
            <person name="Lundell T."/>
            <person name="Morin E."/>
            <person name="Murat C."/>
            <person name="Sun H."/>
            <person name="Tunlid A."/>
            <person name="Henrissat B."/>
            <person name="Grigoriev I.V."/>
            <person name="Hibbett D.S."/>
            <person name="Martin F."/>
            <person name="Nordberg H.P."/>
            <person name="Cantor M.N."/>
            <person name="Hua S.X."/>
        </authorList>
    </citation>
    <scope>NUCLEOTIDE SEQUENCE [LARGE SCALE GENOMIC DNA]</scope>
    <source>
        <strain evidence="3 4">UH-Slu-Lm8-n1</strain>
    </source>
</reference>
<feature type="compositionally biased region" description="Pro residues" evidence="2">
    <location>
        <begin position="271"/>
        <end position="287"/>
    </location>
</feature>
<proteinExistence type="predicted"/>
<protein>
    <submittedName>
        <fullName evidence="3">Uncharacterized protein</fullName>
    </submittedName>
</protein>